<dbReference type="InterPro" id="IPR053930">
    <property type="entry name" value="RapZ-like_N"/>
</dbReference>
<evidence type="ECO:0000256" key="1">
    <source>
        <dbReference type="ARBA" id="ARBA00022741"/>
    </source>
</evidence>
<keyword evidence="3 4" id="KW-0342">GTP-binding</keyword>
<evidence type="ECO:0000259" key="5">
    <source>
        <dbReference type="Pfam" id="PF03668"/>
    </source>
</evidence>
<name>A0ABV5T3P8_9MICO</name>
<dbReference type="InterPro" id="IPR027417">
    <property type="entry name" value="P-loop_NTPase"/>
</dbReference>
<evidence type="ECO:0000259" key="6">
    <source>
        <dbReference type="Pfam" id="PF22740"/>
    </source>
</evidence>
<dbReference type="Gene3D" id="3.40.50.300">
    <property type="entry name" value="P-loop containing nucleotide triphosphate hydrolases"/>
    <property type="match status" value="1"/>
</dbReference>
<protein>
    <submittedName>
        <fullName evidence="7">RNase adapter RapZ</fullName>
    </submittedName>
</protein>
<reference evidence="7 8" key="1">
    <citation type="submission" date="2024-09" db="EMBL/GenBank/DDBJ databases">
        <authorList>
            <person name="Sun Q."/>
            <person name="Mori K."/>
        </authorList>
    </citation>
    <scope>NUCLEOTIDE SEQUENCE [LARGE SCALE GENOMIC DNA]</scope>
    <source>
        <strain evidence="7 8">JCM 1342</strain>
    </source>
</reference>
<keyword evidence="8" id="KW-1185">Reference proteome</keyword>
<dbReference type="PIRSF" id="PIRSF005052">
    <property type="entry name" value="P-loopkin"/>
    <property type="match status" value="1"/>
</dbReference>
<dbReference type="PANTHER" id="PTHR30448">
    <property type="entry name" value="RNASE ADAPTER PROTEIN RAPZ"/>
    <property type="match status" value="1"/>
</dbReference>
<dbReference type="Pfam" id="PF22740">
    <property type="entry name" value="PapZ_C"/>
    <property type="match status" value="1"/>
</dbReference>
<dbReference type="EMBL" id="JBHMBE010000003">
    <property type="protein sequence ID" value="MFB9646291.1"/>
    <property type="molecule type" value="Genomic_DNA"/>
</dbReference>
<keyword evidence="2 4" id="KW-0067">ATP-binding</keyword>
<dbReference type="Proteomes" id="UP001589611">
    <property type="component" value="Unassembled WGS sequence"/>
</dbReference>
<evidence type="ECO:0000256" key="3">
    <source>
        <dbReference type="ARBA" id="ARBA00023134"/>
    </source>
</evidence>
<dbReference type="SUPFAM" id="SSF52540">
    <property type="entry name" value="P-loop containing nucleoside triphosphate hydrolases"/>
    <property type="match status" value="1"/>
</dbReference>
<comment type="caution">
    <text evidence="7">The sequence shown here is derived from an EMBL/GenBank/DDBJ whole genome shotgun (WGS) entry which is preliminary data.</text>
</comment>
<dbReference type="InterPro" id="IPR053931">
    <property type="entry name" value="RapZ_C"/>
</dbReference>
<evidence type="ECO:0000313" key="7">
    <source>
        <dbReference type="EMBL" id="MFB9646291.1"/>
    </source>
</evidence>
<evidence type="ECO:0000256" key="2">
    <source>
        <dbReference type="ARBA" id="ARBA00022840"/>
    </source>
</evidence>
<feature type="domain" description="RapZ C-terminal" evidence="6">
    <location>
        <begin position="181"/>
        <end position="300"/>
    </location>
</feature>
<dbReference type="Pfam" id="PF03668">
    <property type="entry name" value="RapZ-like_N"/>
    <property type="match status" value="1"/>
</dbReference>
<dbReference type="InterPro" id="IPR005337">
    <property type="entry name" value="RapZ-like"/>
</dbReference>
<proteinExistence type="inferred from homology"/>
<evidence type="ECO:0000256" key="4">
    <source>
        <dbReference type="HAMAP-Rule" id="MF_00636"/>
    </source>
</evidence>
<evidence type="ECO:0000313" key="8">
    <source>
        <dbReference type="Proteomes" id="UP001589611"/>
    </source>
</evidence>
<gene>
    <name evidence="7" type="primary">rapZ</name>
    <name evidence="7" type="ORF">ACFFPJ_10820</name>
</gene>
<accession>A0ABV5T3P8</accession>
<organism evidence="7 8">
    <name type="scientific">Microbacterium terregens</name>
    <dbReference type="NCBI Taxonomy" id="69363"/>
    <lineage>
        <taxon>Bacteria</taxon>
        <taxon>Bacillati</taxon>
        <taxon>Actinomycetota</taxon>
        <taxon>Actinomycetes</taxon>
        <taxon>Micrococcales</taxon>
        <taxon>Microbacteriaceae</taxon>
        <taxon>Microbacterium</taxon>
    </lineage>
</organism>
<dbReference type="HAMAP" id="MF_00636">
    <property type="entry name" value="RapZ_like"/>
    <property type="match status" value="1"/>
</dbReference>
<dbReference type="PANTHER" id="PTHR30448:SF0">
    <property type="entry name" value="RNASE ADAPTER PROTEIN RAPZ"/>
    <property type="match status" value="1"/>
</dbReference>
<keyword evidence="1 4" id="KW-0547">Nucleotide-binding</keyword>
<sequence>MTNAEADALDAPVDERRPPGEVLIVTGMSGAGRSTAGDALEDLGWYVVDNLPPQMLRPLLELTELAAGALPRVAVVVDVRGRDLFVALPEITRALRHGRPVRVMFLDASDEVLVRRFEAVRRPHPLQGDGTILDGIRMERDRLAAVRESADVIIDTSAFNIHQLATQVIDLFSAEGAARHSVTIMSFGFKYGMPPDADLVADMRFLPNPFWNDELRAFTGESDEVREFVLSQEGAMEFIDAYTAALQPVLAGYQRENKGHSVIAIGCTGGKHRSVAVARELAARLSSVPGVAVRVKHRDLGRE</sequence>
<feature type="domain" description="RapZ-like N-terminal" evidence="5">
    <location>
        <begin position="21"/>
        <end position="174"/>
    </location>
</feature>
<dbReference type="RefSeq" id="WP_344713092.1">
    <property type="nucleotide sequence ID" value="NZ_BAAAWH010000001.1"/>
</dbReference>
<feature type="binding site" evidence="4">
    <location>
        <begin position="27"/>
        <end position="34"/>
    </location>
    <ligand>
        <name>ATP</name>
        <dbReference type="ChEBI" id="CHEBI:30616"/>
    </ligand>
</feature>
<dbReference type="NCBIfam" id="NF003828">
    <property type="entry name" value="PRK05416.1"/>
    <property type="match status" value="1"/>
</dbReference>
<feature type="binding site" evidence="4">
    <location>
        <begin position="78"/>
        <end position="81"/>
    </location>
    <ligand>
        <name>GTP</name>
        <dbReference type="ChEBI" id="CHEBI:37565"/>
    </ligand>
</feature>